<comment type="caution">
    <text evidence="1">The sequence shown here is derived from an EMBL/GenBank/DDBJ whole genome shotgun (WGS) entry which is preliminary data.</text>
</comment>
<protein>
    <submittedName>
        <fullName evidence="1">With phospholipase A2</fullName>
    </submittedName>
</protein>
<proteinExistence type="predicted"/>
<dbReference type="AlphaFoldDB" id="A0A0A2F132"/>
<dbReference type="OrthoDB" id="1097760at2"/>
<gene>
    <name evidence="1" type="ORF">HR08_08390</name>
</gene>
<reference evidence="1 2" key="1">
    <citation type="submission" date="2014-08" db="EMBL/GenBank/DDBJ databases">
        <title>Porphyromonas gulae strain:COT-052_OH1451 Genome sequencing.</title>
        <authorList>
            <person name="Wallis C."/>
            <person name="Deusch O."/>
            <person name="O'Flynn C."/>
            <person name="Davis I."/>
            <person name="Jospin G."/>
            <person name="Darling A.E."/>
            <person name="Coil D.A."/>
            <person name="Alexiev A."/>
            <person name="Horsfall A."/>
            <person name="Kirkwood N."/>
            <person name="Harris S."/>
            <person name="Eisen J.A."/>
        </authorList>
    </citation>
    <scope>NUCLEOTIDE SEQUENCE [LARGE SCALE GENOMIC DNA]</scope>
    <source>
        <strain evidence="2">COT-052 OH1451</strain>
    </source>
</reference>
<accession>A0A0A2F132</accession>
<name>A0A0A2F132_9PORP</name>
<organism evidence="1 2">
    <name type="scientific">Porphyromonas gulae</name>
    <dbReference type="NCBI Taxonomy" id="111105"/>
    <lineage>
        <taxon>Bacteria</taxon>
        <taxon>Pseudomonadati</taxon>
        <taxon>Bacteroidota</taxon>
        <taxon>Bacteroidia</taxon>
        <taxon>Bacteroidales</taxon>
        <taxon>Porphyromonadaceae</taxon>
        <taxon>Porphyromonas</taxon>
    </lineage>
</organism>
<dbReference type="eggNOG" id="ENOG5032R1E">
    <property type="taxonomic scope" value="Bacteria"/>
</dbReference>
<dbReference type="STRING" id="111105.HR09_01065"/>
<evidence type="ECO:0000313" key="1">
    <source>
        <dbReference type="EMBL" id="KGN84718.1"/>
    </source>
</evidence>
<evidence type="ECO:0000313" key="2">
    <source>
        <dbReference type="Proteomes" id="UP000030130"/>
    </source>
</evidence>
<dbReference type="EMBL" id="JRAI01000066">
    <property type="protein sequence ID" value="KGN84718.1"/>
    <property type="molecule type" value="Genomic_DNA"/>
</dbReference>
<dbReference type="Proteomes" id="UP000030130">
    <property type="component" value="Unassembled WGS sequence"/>
</dbReference>
<dbReference type="RefSeq" id="WP_039421723.1">
    <property type="nucleotide sequence ID" value="NZ_JRAI01000066.1"/>
</dbReference>
<sequence length="147" mass="16707">MSNILILIIGVLVLGLIAALTEIRHSYKRRAAEAKGESLPEEPVRVVPQGCCGMHITCEKDSLLTAVSKGIVYYDDEELDRYAGVLPEEYSTEAVEEFEEVLSTLQEEEVPSWIRSLQMRQIQMPVSIQEQALFIVSEHRIQHRHDD</sequence>